<name>A0ABW2YDL9_9GAMM</name>
<evidence type="ECO:0000313" key="1">
    <source>
        <dbReference type="EMBL" id="MFD0726539.1"/>
    </source>
</evidence>
<proteinExistence type="predicted"/>
<dbReference type="EMBL" id="JBHTIF010000002">
    <property type="protein sequence ID" value="MFD0726539.1"/>
    <property type="molecule type" value="Genomic_DNA"/>
</dbReference>
<gene>
    <name evidence="1" type="ORF">ACFQ0E_13135</name>
</gene>
<dbReference type="Proteomes" id="UP001597110">
    <property type="component" value="Unassembled WGS sequence"/>
</dbReference>
<dbReference type="RefSeq" id="WP_386824493.1">
    <property type="nucleotide sequence ID" value="NZ_JBHTIF010000002.1"/>
</dbReference>
<evidence type="ECO:0000313" key="2">
    <source>
        <dbReference type="Proteomes" id="UP001597110"/>
    </source>
</evidence>
<organism evidence="1 2">
    <name type="scientific">Lysobacter brunescens</name>
    <dbReference type="NCBI Taxonomy" id="262323"/>
    <lineage>
        <taxon>Bacteria</taxon>
        <taxon>Pseudomonadati</taxon>
        <taxon>Pseudomonadota</taxon>
        <taxon>Gammaproteobacteria</taxon>
        <taxon>Lysobacterales</taxon>
        <taxon>Lysobacteraceae</taxon>
        <taxon>Lysobacter</taxon>
    </lineage>
</organism>
<protein>
    <recommendedName>
        <fullName evidence="3">Integron gene cassette protein</fullName>
    </recommendedName>
</protein>
<reference evidence="2" key="1">
    <citation type="journal article" date="2019" name="Int. J. Syst. Evol. Microbiol.">
        <title>The Global Catalogue of Microorganisms (GCM) 10K type strain sequencing project: providing services to taxonomists for standard genome sequencing and annotation.</title>
        <authorList>
            <consortium name="The Broad Institute Genomics Platform"/>
            <consortium name="The Broad Institute Genome Sequencing Center for Infectious Disease"/>
            <person name="Wu L."/>
            <person name="Ma J."/>
        </authorList>
    </citation>
    <scope>NUCLEOTIDE SEQUENCE [LARGE SCALE GENOMIC DNA]</scope>
    <source>
        <strain evidence="2">CCUG 55585</strain>
    </source>
</reference>
<sequence length="144" mass="16451">MSIQIVLEDGRVLSGSNLGMTGMLERIAELLPPPQAKLAHWLMDKCEHGYSIFDGFDLRGLTLDDREAFWKVAERDLQRRVEIHGPPQAWGENHYSGACLIRLLEMRASMLRGEPPDAMNDFLKPFDFDGTMEDLDDIWFPTSQ</sequence>
<evidence type="ECO:0008006" key="3">
    <source>
        <dbReference type="Google" id="ProtNLM"/>
    </source>
</evidence>
<accession>A0ABW2YDL9</accession>
<keyword evidence="2" id="KW-1185">Reference proteome</keyword>
<comment type="caution">
    <text evidence="1">The sequence shown here is derived from an EMBL/GenBank/DDBJ whole genome shotgun (WGS) entry which is preliminary data.</text>
</comment>